<dbReference type="AlphaFoldDB" id="A0A4R4WSR1"/>
<comment type="caution">
    <text evidence="1">The sequence shown here is derived from an EMBL/GenBank/DDBJ whole genome shotgun (WGS) entry which is preliminary data.</text>
</comment>
<gene>
    <name evidence="1" type="ORF">E1294_17240</name>
</gene>
<keyword evidence="2" id="KW-1185">Reference proteome</keyword>
<reference evidence="1 2" key="1">
    <citation type="submission" date="2019-03" db="EMBL/GenBank/DDBJ databases">
        <title>Draft genome sequences of novel Actinobacteria.</title>
        <authorList>
            <person name="Sahin N."/>
            <person name="Ay H."/>
            <person name="Saygin H."/>
        </authorList>
    </citation>
    <scope>NUCLEOTIDE SEQUENCE [LARGE SCALE GENOMIC DNA]</scope>
    <source>
        <strain evidence="1 2">KC712</strain>
    </source>
</reference>
<dbReference type="OrthoDB" id="8438314at2"/>
<organism evidence="1 2">
    <name type="scientific">Nonomuraea diastatica</name>
    <dbReference type="NCBI Taxonomy" id="1848329"/>
    <lineage>
        <taxon>Bacteria</taxon>
        <taxon>Bacillati</taxon>
        <taxon>Actinomycetota</taxon>
        <taxon>Actinomycetes</taxon>
        <taxon>Streptosporangiales</taxon>
        <taxon>Streptosporangiaceae</taxon>
        <taxon>Nonomuraea</taxon>
    </lineage>
</organism>
<name>A0A4R4WSR1_9ACTN</name>
<dbReference type="Proteomes" id="UP000294543">
    <property type="component" value="Unassembled WGS sequence"/>
</dbReference>
<evidence type="ECO:0000313" key="1">
    <source>
        <dbReference type="EMBL" id="TDD20639.1"/>
    </source>
</evidence>
<accession>A0A4R4WSR1</accession>
<protein>
    <submittedName>
        <fullName evidence="1">Uncharacterized protein</fullName>
    </submittedName>
</protein>
<evidence type="ECO:0000313" key="2">
    <source>
        <dbReference type="Proteomes" id="UP000294543"/>
    </source>
</evidence>
<dbReference type="EMBL" id="SMKP01000043">
    <property type="protein sequence ID" value="TDD20639.1"/>
    <property type="molecule type" value="Genomic_DNA"/>
</dbReference>
<proteinExistence type="predicted"/>
<sequence>MRFLPFVPAFGLVVLDAGDGDGVIHVELGTHRSAGRDPVFTLTPRRDHFWYEHFKGEFERMWEVSQVAEAADWSPRGED</sequence>